<comment type="function">
    <text evidence="11">A helicase/nuclease that prepares dsDNA breaks (DSB) for recombinational DNA repair. Binds to DSBs and unwinds DNA via a highly rapid and processive ATP-dependent bidirectional helicase activity. Unwinds dsDNA until it encounters a Chi (crossover hotspot instigator) sequence from the 3' direction. Cuts ssDNA a few nucleotides 3' to the Chi site. The properties and activities of the enzyme are changed at Chi. The Chi-altered holoenzyme produces a long 3'-ssDNA overhang and facilitates RecA-binding to the ssDNA for homologous DNA recombination and repair. Holoenzyme degrades any linearized DNA that is unable to undergo homologous recombination. In the holoenzyme this subunit has ssDNA-dependent ATPase and 5'-3' helicase activity. When added to pre-assembled RecBC greatly stimulates nuclease activity and augments holoenzyme processivity. Negatively regulates the RecA-loading ability of RecBCD.</text>
</comment>
<dbReference type="GO" id="GO:0017116">
    <property type="term" value="F:single-stranded DNA helicase activity"/>
    <property type="evidence" value="ECO:0007669"/>
    <property type="project" value="TreeGrafter"/>
</dbReference>
<feature type="domain" description="RecBCD enzyme subunit RecD N-terminal" evidence="13">
    <location>
        <begin position="26"/>
        <end position="132"/>
    </location>
</feature>
<name>A0A7Y9FE11_9CELL</name>
<dbReference type="Gene3D" id="1.10.10.1020">
    <property type="entry name" value="RecBCD complex, subunit RecD, N-terminal domain"/>
    <property type="match status" value="1"/>
</dbReference>
<dbReference type="CDD" id="cd18809">
    <property type="entry name" value="SF1_C_RecD"/>
    <property type="match status" value="1"/>
</dbReference>
<evidence type="ECO:0000313" key="15">
    <source>
        <dbReference type="EMBL" id="NYD85297.1"/>
    </source>
</evidence>
<dbReference type="GO" id="GO:0003677">
    <property type="term" value="F:DNA binding"/>
    <property type="evidence" value="ECO:0007669"/>
    <property type="project" value="UniProtKB-UniRule"/>
</dbReference>
<gene>
    <name evidence="11 14" type="primary">recD</name>
    <name evidence="15" type="ORF">BKA21_000846</name>
    <name evidence="14" type="ORF">Col01nite_24260</name>
</gene>
<evidence type="ECO:0000256" key="6">
    <source>
        <dbReference type="ARBA" id="ARBA00022839"/>
    </source>
</evidence>
<dbReference type="Pfam" id="PF21185">
    <property type="entry name" value="RecD_N"/>
    <property type="match status" value="1"/>
</dbReference>
<evidence type="ECO:0000256" key="10">
    <source>
        <dbReference type="ARBA" id="ARBA00023235"/>
    </source>
</evidence>
<dbReference type="NCBIfam" id="TIGR01447">
    <property type="entry name" value="recD"/>
    <property type="match status" value="1"/>
</dbReference>
<evidence type="ECO:0000256" key="7">
    <source>
        <dbReference type="ARBA" id="ARBA00022840"/>
    </source>
</evidence>
<keyword evidence="8 11" id="KW-0238">DNA-binding</keyword>
<dbReference type="AlphaFoldDB" id="A0A7Y9FE11"/>
<keyword evidence="10 11" id="KW-0413">Isomerase</keyword>
<protein>
    <recommendedName>
        <fullName evidence="11">RecBCD enzyme subunit RecD</fullName>
        <ecNumber evidence="11">5.6.2.3</ecNumber>
    </recommendedName>
    <alternativeName>
        <fullName evidence="11">DNA 5'-3' helicase subunit RecD</fullName>
    </alternativeName>
    <alternativeName>
        <fullName evidence="11">Exonuclease V subunit RecD</fullName>
        <shortName evidence="11">ExoV subunit RecD</shortName>
    </alternativeName>
    <alternativeName>
        <fullName evidence="11">Helicase/nuclease RecBCD subunit RecD</fullName>
    </alternativeName>
</protein>
<evidence type="ECO:0000256" key="3">
    <source>
        <dbReference type="ARBA" id="ARBA00022763"/>
    </source>
</evidence>
<keyword evidence="7 11" id="KW-0067">ATP-binding</keyword>
<evidence type="ECO:0000256" key="8">
    <source>
        <dbReference type="ARBA" id="ARBA00023125"/>
    </source>
</evidence>
<feature type="domain" description="UvrD-like helicase C-terminal" evidence="12">
    <location>
        <begin position="513"/>
        <end position="558"/>
    </location>
</feature>
<dbReference type="InterPro" id="IPR027785">
    <property type="entry name" value="UvrD-like_helicase_C"/>
</dbReference>
<keyword evidence="9 11" id="KW-0234">DNA repair</keyword>
<dbReference type="Pfam" id="PF13538">
    <property type="entry name" value="UvrD_C_2"/>
    <property type="match status" value="1"/>
</dbReference>
<dbReference type="InterPro" id="IPR006344">
    <property type="entry name" value="RecD"/>
</dbReference>
<evidence type="ECO:0000256" key="4">
    <source>
        <dbReference type="ARBA" id="ARBA00022801"/>
    </source>
</evidence>
<evidence type="ECO:0000256" key="9">
    <source>
        <dbReference type="ARBA" id="ARBA00023204"/>
    </source>
</evidence>
<dbReference type="Pfam" id="PF13604">
    <property type="entry name" value="AAA_30"/>
    <property type="match status" value="1"/>
</dbReference>
<evidence type="ECO:0000313" key="16">
    <source>
        <dbReference type="Proteomes" id="UP000577956"/>
    </source>
</evidence>
<dbReference type="SUPFAM" id="SSF52540">
    <property type="entry name" value="P-loop containing nucleoside triphosphate hydrolases"/>
    <property type="match status" value="1"/>
</dbReference>
<evidence type="ECO:0000259" key="13">
    <source>
        <dbReference type="Pfam" id="PF21185"/>
    </source>
</evidence>
<organism evidence="15 16">
    <name type="scientific">Cellulomonas oligotrophica</name>
    <dbReference type="NCBI Taxonomy" id="931536"/>
    <lineage>
        <taxon>Bacteria</taxon>
        <taxon>Bacillati</taxon>
        <taxon>Actinomycetota</taxon>
        <taxon>Actinomycetes</taxon>
        <taxon>Micrococcales</taxon>
        <taxon>Cellulomonadaceae</taxon>
        <taxon>Cellulomonas</taxon>
    </lineage>
</organism>
<feature type="binding site" evidence="11">
    <location>
        <begin position="195"/>
        <end position="202"/>
    </location>
    <ligand>
        <name>ATP</name>
        <dbReference type="ChEBI" id="CHEBI:30616"/>
    </ligand>
</feature>
<keyword evidence="17" id="KW-1185">Reference proteome</keyword>
<dbReference type="GO" id="GO:0000724">
    <property type="term" value="P:double-strand break repair via homologous recombination"/>
    <property type="evidence" value="ECO:0007669"/>
    <property type="project" value="UniProtKB-UniRule"/>
</dbReference>
<accession>A0A7Y9FE11</accession>
<comment type="similarity">
    <text evidence="11">Belongs to the RecD family.</text>
</comment>
<dbReference type="CDD" id="cd17933">
    <property type="entry name" value="DEXSc_RecD-like"/>
    <property type="match status" value="1"/>
</dbReference>
<dbReference type="InterPro" id="IPR041851">
    <property type="entry name" value="RecD_N_sf"/>
</dbReference>
<reference evidence="14 17" key="2">
    <citation type="submission" date="2021-01" db="EMBL/GenBank/DDBJ databases">
        <title>Whole genome shotgun sequence of Cellulomonas oligotrophica NBRC 109435.</title>
        <authorList>
            <person name="Komaki H."/>
            <person name="Tamura T."/>
        </authorList>
    </citation>
    <scope>NUCLEOTIDE SEQUENCE [LARGE SCALE GENOMIC DNA]</scope>
    <source>
        <strain evidence="14 17">NBRC 109435</strain>
    </source>
</reference>
<dbReference type="PANTHER" id="PTHR43788:SF6">
    <property type="entry name" value="DNA HELICASE B"/>
    <property type="match status" value="1"/>
</dbReference>
<comment type="catalytic activity">
    <reaction evidence="11">
        <text>ATP + H2O = ADP + phosphate + H(+)</text>
        <dbReference type="Rhea" id="RHEA:13065"/>
        <dbReference type="ChEBI" id="CHEBI:15377"/>
        <dbReference type="ChEBI" id="CHEBI:15378"/>
        <dbReference type="ChEBI" id="CHEBI:30616"/>
        <dbReference type="ChEBI" id="CHEBI:43474"/>
        <dbReference type="ChEBI" id="CHEBI:456216"/>
        <dbReference type="EC" id="5.6.2.3"/>
    </reaction>
</comment>
<comment type="miscellaneous">
    <text evidence="11">In the RecBCD complex, RecB has a slow 3'-5' helicase, an exonuclease activity and loads RecA onto ssDNA, RecD has a fast 5'-3' helicase activity, while RecC stimulates the ATPase and processivity of the RecB helicase and contributes to recognition of the Chi site.</text>
</comment>
<dbReference type="Proteomes" id="UP000618382">
    <property type="component" value="Unassembled WGS sequence"/>
</dbReference>
<evidence type="ECO:0000256" key="11">
    <source>
        <dbReference type="HAMAP-Rule" id="MF_01487"/>
    </source>
</evidence>
<proteinExistence type="inferred from homology"/>
<evidence type="ECO:0000256" key="1">
    <source>
        <dbReference type="ARBA" id="ARBA00022722"/>
    </source>
</evidence>
<dbReference type="GO" id="GO:0005524">
    <property type="term" value="F:ATP binding"/>
    <property type="evidence" value="ECO:0007669"/>
    <property type="project" value="UniProtKB-UniRule"/>
</dbReference>
<comment type="caution">
    <text evidence="15">The sequence shown here is derived from an EMBL/GenBank/DDBJ whole genome shotgun (WGS) entry which is preliminary data.</text>
</comment>
<keyword evidence="3 11" id="KW-0227">DNA damage</keyword>
<dbReference type="EC" id="5.6.2.3" evidence="11"/>
<keyword evidence="6 11" id="KW-0269">Exonuclease</keyword>
<dbReference type="GO" id="GO:0009338">
    <property type="term" value="C:exodeoxyribonuclease V complex"/>
    <property type="evidence" value="ECO:0007669"/>
    <property type="project" value="InterPro"/>
</dbReference>
<sequence length="584" mass="59927">MSVTADPGDPRVPWRTGPLLAAFATAGVLTSADVRVAERLGALGGEDDERVHLAAACAVRAVRAGSSCVVLADLPASVAADDGAVPDVPWPDPAAWADAVRRSVLVDDGRAGPGVPGPPGDRPLRLVDDRLYLDRWWRDEQVVGRAVDARLAARPAVGDDALRAALDRHLPGPGDERQRQAAEHAARHRLTLVTGGPGTGKTTAVARVLAVLHDVVQDPAGTVPRVALAAPTRRAAARLAEAVHADLPALAGTPGGTLHALLGLHPGSARPRHDARHPLPHDVVVVDEASMVSLPLLARLLDAVRPDARLVLVGDPDQLTSVEVGAVLGDLVAARDDAVVRLTVRHRFGTDLGALADAVRAGDAGTALALLHAGGPHATLAAPDDAGALDALRADVVAAGTALVDAARAGDAVAALRALPAHRLLVAHRRGPAGLARWEGLARGWVDAATGGPTGPWAPGRPVTVTANDTATGLANGDLGVVVDGDGGPLVAFGDPDDPQLVRPHLLPAAAPADASTVHRAQGGQHDRVALVLPPEGSPLLTRELLYTAVTRARHHVQILATDAAVRRAITSPTSRTTGLHAPR</sequence>
<dbReference type="Gene3D" id="3.40.50.300">
    <property type="entry name" value="P-loop containing nucleotide triphosphate hydrolases"/>
    <property type="match status" value="3"/>
</dbReference>
<dbReference type="InterPro" id="IPR049550">
    <property type="entry name" value="RecD_N"/>
</dbReference>
<dbReference type="InterPro" id="IPR027417">
    <property type="entry name" value="P-loop_NTPase"/>
</dbReference>
<dbReference type="InterPro" id="IPR050534">
    <property type="entry name" value="Coronavir_polyprotein_1ab"/>
</dbReference>
<comment type="subunit">
    <text evidence="11">Heterotrimer of RecB, RecC and RecD. All subunits contribute to DNA-binding.</text>
</comment>
<keyword evidence="4 11" id="KW-0378">Hydrolase</keyword>
<evidence type="ECO:0000256" key="5">
    <source>
        <dbReference type="ARBA" id="ARBA00022806"/>
    </source>
</evidence>
<dbReference type="EMBL" id="JACCBK010000001">
    <property type="protein sequence ID" value="NYD85297.1"/>
    <property type="molecule type" value="Genomic_DNA"/>
</dbReference>
<evidence type="ECO:0000256" key="2">
    <source>
        <dbReference type="ARBA" id="ARBA00022741"/>
    </source>
</evidence>
<dbReference type="HAMAP" id="MF_01487">
    <property type="entry name" value="RecD"/>
    <property type="match status" value="1"/>
</dbReference>
<evidence type="ECO:0000313" key="17">
    <source>
        <dbReference type="Proteomes" id="UP000618382"/>
    </source>
</evidence>
<evidence type="ECO:0000259" key="12">
    <source>
        <dbReference type="Pfam" id="PF13538"/>
    </source>
</evidence>
<dbReference type="PANTHER" id="PTHR43788">
    <property type="entry name" value="DNA2/NAM7 HELICASE FAMILY MEMBER"/>
    <property type="match status" value="1"/>
</dbReference>
<dbReference type="Proteomes" id="UP000577956">
    <property type="component" value="Unassembled WGS sequence"/>
</dbReference>
<dbReference type="GO" id="GO:0043139">
    <property type="term" value="F:5'-3' DNA helicase activity"/>
    <property type="evidence" value="ECO:0007669"/>
    <property type="project" value="UniProtKB-UniRule"/>
</dbReference>
<dbReference type="RefSeq" id="WP_140458488.1">
    <property type="nucleotide sequence ID" value="NZ_BAABFI010000005.1"/>
</dbReference>
<dbReference type="EMBL" id="BONN01000006">
    <property type="protein sequence ID" value="GIG33267.1"/>
    <property type="molecule type" value="Genomic_DNA"/>
</dbReference>
<keyword evidence="5 11" id="KW-0347">Helicase</keyword>
<evidence type="ECO:0000313" key="14">
    <source>
        <dbReference type="EMBL" id="GIG33267.1"/>
    </source>
</evidence>
<dbReference type="GO" id="GO:0008854">
    <property type="term" value="F:exodeoxyribonuclease V activity"/>
    <property type="evidence" value="ECO:0007669"/>
    <property type="project" value="InterPro"/>
</dbReference>
<reference evidence="15 16" key="1">
    <citation type="submission" date="2020-07" db="EMBL/GenBank/DDBJ databases">
        <title>Sequencing the genomes of 1000 actinobacteria strains.</title>
        <authorList>
            <person name="Klenk H.-P."/>
        </authorList>
    </citation>
    <scope>NUCLEOTIDE SEQUENCE [LARGE SCALE GENOMIC DNA]</scope>
    <source>
        <strain evidence="15 16">DSM 24482</strain>
    </source>
</reference>
<keyword evidence="2 11" id="KW-0547">Nucleotide-binding</keyword>
<keyword evidence="1 11" id="KW-0540">Nuclease</keyword>